<dbReference type="OrthoDB" id="8170117at2759"/>
<proteinExistence type="predicted"/>
<comment type="caution">
    <text evidence="2">The sequence shown here is derived from an EMBL/GenBank/DDBJ whole genome shotgun (WGS) entry which is preliminary data.</text>
</comment>
<dbReference type="GO" id="GO:2000100">
    <property type="term" value="P:regulation of establishment or maintenance of bipolar cell polarity regulating cell shape"/>
    <property type="evidence" value="ECO:0007669"/>
    <property type="project" value="EnsemblFungi"/>
</dbReference>
<dbReference type="Proteomes" id="UP000193642">
    <property type="component" value="Unassembled WGS sequence"/>
</dbReference>
<dbReference type="PANTHER" id="PTHR22599">
    <property type="entry name" value="MPS ONE BINDER KINASE ACTIVATOR-LIKE MOB"/>
    <property type="match status" value="1"/>
</dbReference>
<dbReference type="Gene3D" id="1.20.140.30">
    <property type="entry name" value="MOB kinase activator"/>
    <property type="match status" value="1"/>
</dbReference>
<dbReference type="GO" id="GO:0005938">
    <property type="term" value="C:cell cortex"/>
    <property type="evidence" value="ECO:0007669"/>
    <property type="project" value="EnsemblFungi"/>
</dbReference>
<feature type="binding site" evidence="1">
    <location>
        <position position="114"/>
    </location>
    <ligand>
        <name>Zn(2+)</name>
        <dbReference type="ChEBI" id="CHEBI:29105"/>
    </ligand>
</feature>
<feature type="binding site" evidence="1">
    <location>
        <position position="34"/>
    </location>
    <ligand>
        <name>Zn(2+)</name>
        <dbReference type="ChEBI" id="CHEBI:29105"/>
    </ligand>
</feature>
<sequence>MDVNEWLAVNTLDFFYYTNLFYESIAEFCTVQDCPTMSAGAGVDYNWTDSRGKTVKLPAPQYVDYFMTYAQNILNDQTVFPTKSGAEFPRDFLATIRQIHKQLIRVFVHMYSTHVHQIQALGLQGHINTLFAHILCLEKSLI</sequence>
<keyword evidence="3" id="KW-1185">Reference proteome</keyword>
<evidence type="ECO:0000313" key="2">
    <source>
        <dbReference type="EMBL" id="ORY39374.1"/>
    </source>
</evidence>
<dbReference type="InterPro" id="IPR005301">
    <property type="entry name" value="MOB_kinase_act_fam"/>
</dbReference>
<protein>
    <submittedName>
        <fullName evidence="2">Mob1/phocein</fullName>
    </submittedName>
</protein>
<keyword evidence="1" id="KW-0862">Zinc</keyword>
<dbReference type="Pfam" id="PF03637">
    <property type="entry name" value="Mob1_phocein"/>
    <property type="match status" value="1"/>
</dbReference>
<feature type="binding site" evidence="1">
    <location>
        <position position="109"/>
    </location>
    <ligand>
        <name>Zn(2+)</name>
        <dbReference type="ChEBI" id="CHEBI:29105"/>
    </ligand>
</feature>
<reference evidence="2 3" key="1">
    <citation type="submission" date="2016-07" db="EMBL/GenBank/DDBJ databases">
        <title>Pervasive Adenine N6-methylation of Active Genes in Fungi.</title>
        <authorList>
            <consortium name="DOE Joint Genome Institute"/>
            <person name="Mondo S.J."/>
            <person name="Dannebaum R.O."/>
            <person name="Kuo R.C."/>
            <person name="Labutti K."/>
            <person name="Haridas S."/>
            <person name="Kuo A."/>
            <person name="Salamov A."/>
            <person name="Ahrendt S.R."/>
            <person name="Lipzen A."/>
            <person name="Sullivan W."/>
            <person name="Andreopoulos W.B."/>
            <person name="Clum A."/>
            <person name="Lindquist E."/>
            <person name="Daum C."/>
            <person name="Ramamoorthy G.K."/>
            <person name="Gryganskyi A."/>
            <person name="Culley D."/>
            <person name="Magnuson J.K."/>
            <person name="James T.Y."/>
            <person name="O'Malley M.A."/>
            <person name="Stajich J.E."/>
            <person name="Spatafora J.W."/>
            <person name="Visel A."/>
            <person name="Grigoriev I.V."/>
        </authorList>
    </citation>
    <scope>NUCLEOTIDE SEQUENCE [LARGE SCALE GENOMIC DNA]</scope>
    <source>
        <strain evidence="2 3">JEL800</strain>
    </source>
</reference>
<dbReference type="GO" id="GO:0062200">
    <property type="term" value="P:RAM/MOR signaling"/>
    <property type="evidence" value="ECO:0007669"/>
    <property type="project" value="EnsemblFungi"/>
</dbReference>
<evidence type="ECO:0000256" key="1">
    <source>
        <dbReference type="PIRSR" id="PIRSR605301-1"/>
    </source>
</evidence>
<accession>A0A1Y2BXI1</accession>
<gene>
    <name evidence="2" type="ORF">BCR33DRAFT_768720</name>
</gene>
<dbReference type="STRING" id="329046.A0A1Y2BXI1"/>
<dbReference type="GO" id="GO:0032153">
    <property type="term" value="C:cell division site"/>
    <property type="evidence" value="ECO:0007669"/>
    <property type="project" value="EnsemblFungi"/>
</dbReference>
<dbReference type="AlphaFoldDB" id="A0A1Y2BXI1"/>
<evidence type="ECO:0000313" key="3">
    <source>
        <dbReference type="Proteomes" id="UP000193642"/>
    </source>
</evidence>
<feature type="binding site" evidence="1">
    <location>
        <position position="29"/>
    </location>
    <ligand>
        <name>Zn(2+)</name>
        <dbReference type="ChEBI" id="CHEBI:29105"/>
    </ligand>
</feature>
<organism evidence="2 3">
    <name type="scientific">Rhizoclosmatium globosum</name>
    <dbReference type="NCBI Taxonomy" id="329046"/>
    <lineage>
        <taxon>Eukaryota</taxon>
        <taxon>Fungi</taxon>
        <taxon>Fungi incertae sedis</taxon>
        <taxon>Chytridiomycota</taxon>
        <taxon>Chytridiomycota incertae sedis</taxon>
        <taxon>Chytridiomycetes</taxon>
        <taxon>Chytridiales</taxon>
        <taxon>Chytriomycetaceae</taxon>
        <taxon>Rhizoclosmatium</taxon>
    </lineage>
</organism>
<keyword evidence="1" id="KW-0479">Metal-binding</keyword>
<dbReference type="EMBL" id="MCGO01000040">
    <property type="protein sequence ID" value="ORY39374.1"/>
    <property type="molecule type" value="Genomic_DNA"/>
</dbReference>
<dbReference type="SUPFAM" id="SSF101152">
    <property type="entry name" value="Mob1/phocein"/>
    <property type="match status" value="1"/>
</dbReference>
<dbReference type="InterPro" id="IPR036703">
    <property type="entry name" value="MOB_kinase_act_sf"/>
</dbReference>
<name>A0A1Y2BXI1_9FUNG</name>
<dbReference type="SMART" id="SM01388">
    <property type="entry name" value="Mob1_phocein"/>
    <property type="match status" value="1"/>
</dbReference>